<evidence type="ECO:0000256" key="4">
    <source>
        <dbReference type="ARBA" id="ARBA00022676"/>
    </source>
</evidence>
<dbReference type="UniPathway" id="UPA00378"/>
<keyword evidence="8" id="KW-1133">Transmembrane helix</keyword>
<dbReference type="Proteomes" id="UP000326759">
    <property type="component" value="Unassembled WGS sequence"/>
</dbReference>
<evidence type="ECO:0000256" key="3">
    <source>
        <dbReference type="ARBA" id="ARBA00008919"/>
    </source>
</evidence>
<gene>
    <name evidence="15" type="primary">FucTC_9</name>
    <name evidence="15" type="ORF">Anas_13923</name>
</gene>
<evidence type="ECO:0000256" key="6">
    <source>
        <dbReference type="ARBA" id="ARBA00022692"/>
    </source>
</evidence>
<evidence type="ECO:0000259" key="13">
    <source>
        <dbReference type="Pfam" id="PF00852"/>
    </source>
</evidence>
<keyword evidence="6 12" id="KW-0812">Transmembrane</keyword>
<comment type="subcellular location">
    <subcellularLocation>
        <location evidence="1 12">Golgi apparatus</location>
        <location evidence="1 12">Golgi stack membrane</location>
        <topology evidence="1 12">Single-pass type II membrane protein</topology>
    </subcellularLocation>
</comment>
<dbReference type="GO" id="GO:0032580">
    <property type="term" value="C:Golgi cisterna membrane"/>
    <property type="evidence" value="ECO:0007669"/>
    <property type="project" value="UniProtKB-SubCell"/>
</dbReference>
<dbReference type="SUPFAM" id="SSF53756">
    <property type="entry name" value="UDP-Glycosyltransferase/glycogen phosphorylase"/>
    <property type="match status" value="1"/>
</dbReference>
<organism evidence="15 16">
    <name type="scientific">Armadillidium nasatum</name>
    <dbReference type="NCBI Taxonomy" id="96803"/>
    <lineage>
        <taxon>Eukaryota</taxon>
        <taxon>Metazoa</taxon>
        <taxon>Ecdysozoa</taxon>
        <taxon>Arthropoda</taxon>
        <taxon>Crustacea</taxon>
        <taxon>Multicrustacea</taxon>
        <taxon>Malacostraca</taxon>
        <taxon>Eumalacostraca</taxon>
        <taxon>Peracarida</taxon>
        <taxon>Isopoda</taxon>
        <taxon>Oniscidea</taxon>
        <taxon>Crinocheta</taxon>
        <taxon>Armadillidiidae</taxon>
        <taxon>Armadillidium</taxon>
    </lineage>
</organism>
<proteinExistence type="inferred from homology"/>
<dbReference type="EC" id="2.4.1.-" evidence="12"/>
<keyword evidence="9 12" id="KW-0333">Golgi apparatus</keyword>
<dbReference type="InterPro" id="IPR055270">
    <property type="entry name" value="Glyco_tran_10_C"/>
</dbReference>
<evidence type="ECO:0000256" key="5">
    <source>
        <dbReference type="ARBA" id="ARBA00022679"/>
    </source>
</evidence>
<dbReference type="Pfam" id="PF00852">
    <property type="entry name" value="Glyco_transf_10"/>
    <property type="match status" value="1"/>
</dbReference>
<protein>
    <recommendedName>
        <fullName evidence="12">Fucosyltransferase</fullName>
        <ecNumber evidence="12">2.4.1.-</ecNumber>
    </recommendedName>
</protein>
<comment type="similarity">
    <text evidence="3 12">Belongs to the glycosyltransferase 10 family.</text>
</comment>
<dbReference type="Gene3D" id="3.40.50.11660">
    <property type="entry name" value="Glycosyl transferase family 10, C-terminal domain"/>
    <property type="match status" value="1"/>
</dbReference>
<evidence type="ECO:0000256" key="10">
    <source>
        <dbReference type="ARBA" id="ARBA00023136"/>
    </source>
</evidence>
<evidence type="ECO:0000259" key="14">
    <source>
        <dbReference type="Pfam" id="PF17039"/>
    </source>
</evidence>
<feature type="domain" description="Fucosyltransferase N-terminal" evidence="14">
    <location>
        <begin position="71"/>
        <end position="179"/>
    </location>
</feature>
<keyword evidence="10" id="KW-0472">Membrane</keyword>
<dbReference type="FunFam" id="3.40.50.11660:FF:000002">
    <property type="entry name" value="Alpha-(1,3)-fucosyltransferase"/>
    <property type="match status" value="1"/>
</dbReference>
<keyword evidence="7" id="KW-0735">Signal-anchor</keyword>
<dbReference type="EMBL" id="SEYY01019643">
    <property type="protein sequence ID" value="KAB7498050.1"/>
    <property type="molecule type" value="Genomic_DNA"/>
</dbReference>
<evidence type="ECO:0000313" key="16">
    <source>
        <dbReference type="Proteomes" id="UP000326759"/>
    </source>
</evidence>
<comment type="caution">
    <text evidence="15">The sequence shown here is derived from an EMBL/GenBank/DDBJ whole genome shotgun (WGS) entry which is preliminary data.</text>
</comment>
<feature type="non-terminal residue" evidence="15">
    <location>
        <position position="1"/>
    </location>
</feature>
<dbReference type="AlphaFoldDB" id="A0A5N5SZF9"/>
<keyword evidence="5 12" id="KW-0808">Transferase</keyword>
<dbReference type="InterPro" id="IPR038577">
    <property type="entry name" value="GT10-like_C_sf"/>
</dbReference>
<dbReference type="OrthoDB" id="427096at2759"/>
<dbReference type="PANTHER" id="PTHR48438">
    <property type="entry name" value="ALPHA-(1,3)-FUCOSYLTRANSFERASE C-RELATED"/>
    <property type="match status" value="1"/>
</dbReference>
<evidence type="ECO:0000256" key="2">
    <source>
        <dbReference type="ARBA" id="ARBA00004922"/>
    </source>
</evidence>
<evidence type="ECO:0000256" key="9">
    <source>
        <dbReference type="ARBA" id="ARBA00023034"/>
    </source>
</evidence>
<reference evidence="15 16" key="1">
    <citation type="journal article" date="2019" name="PLoS Biol.">
        <title>Sex chromosomes control vertical transmission of feminizing Wolbachia symbionts in an isopod.</title>
        <authorList>
            <person name="Becking T."/>
            <person name="Chebbi M.A."/>
            <person name="Giraud I."/>
            <person name="Moumen B."/>
            <person name="Laverre T."/>
            <person name="Caubet Y."/>
            <person name="Peccoud J."/>
            <person name="Gilbert C."/>
            <person name="Cordaux R."/>
        </authorList>
    </citation>
    <scope>NUCLEOTIDE SEQUENCE [LARGE SCALE GENOMIC DNA]</scope>
    <source>
        <strain evidence="15">ANa2</strain>
        <tissue evidence="15">Whole body excluding digestive tract and cuticle</tissue>
    </source>
</reference>
<evidence type="ECO:0000313" key="15">
    <source>
        <dbReference type="EMBL" id="KAB7498050.1"/>
    </source>
</evidence>
<evidence type="ECO:0000256" key="7">
    <source>
        <dbReference type="ARBA" id="ARBA00022968"/>
    </source>
</evidence>
<comment type="pathway">
    <text evidence="2">Protein modification; protein glycosylation.</text>
</comment>
<evidence type="ECO:0000256" key="11">
    <source>
        <dbReference type="ARBA" id="ARBA00023180"/>
    </source>
</evidence>
<evidence type="ECO:0000256" key="1">
    <source>
        <dbReference type="ARBA" id="ARBA00004447"/>
    </source>
</evidence>
<dbReference type="PANTHER" id="PTHR48438:SF1">
    <property type="entry name" value="ALPHA-(1,3)-FUCOSYLTRANSFERASE C-RELATED"/>
    <property type="match status" value="1"/>
</dbReference>
<dbReference type="InterPro" id="IPR031481">
    <property type="entry name" value="Glyco_tran_10_N"/>
</dbReference>
<keyword evidence="11" id="KW-0325">Glycoprotein</keyword>
<accession>A0A5N5SZF9</accession>
<sequence length="376" mass="44889">NFSKFQNRNFLIQKFLKIDRNENQSEIILGNKKIFIEEDCLITYNESEYNNNLRKPENFDFLITEEGKKYKKILFYYFAYGKNYGFGIGRDPFACCKEKRCFMTDNKDKIPHEEFDAVIIHFKGLKKKNLPKKRSRHQRYIFYESEPPPMSGGYPQNFEGIFNWTLTYRRDSDILFGYGTIYNKKIFTHNDIGQVLYSSTLQSVMKTKNKLVAWSVDIYGKCGEIKCPRKDELKCRAKYEREYKFYLSFENNFCKDYITEKFFLPFSYYIVPIVRGSGDYASIAPPHSYINVNDFKSVKDLADYLIYLDRNDTAYMEYFNYKKDYVVLNKLTRLYLANPYCSLCEKLHNDKTEKVHNNLAQWFKEEAQCNKDLGNF</sequence>
<feature type="domain" description="Fucosyltransferase C-terminal" evidence="13">
    <location>
        <begin position="214"/>
        <end position="362"/>
    </location>
</feature>
<keyword evidence="4 12" id="KW-0328">Glycosyltransferase</keyword>
<dbReference type="Pfam" id="PF17039">
    <property type="entry name" value="Glyco_tran_10_N"/>
    <property type="match status" value="1"/>
</dbReference>
<evidence type="ECO:0000256" key="12">
    <source>
        <dbReference type="RuleBase" id="RU003832"/>
    </source>
</evidence>
<dbReference type="GO" id="GO:0008417">
    <property type="term" value="F:fucosyltransferase activity"/>
    <property type="evidence" value="ECO:0007669"/>
    <property type="project" value="InterPro"/>
</dbReference>
<name>A0A5N5SZF9_9CRUS</name>
<evidence type="ECO:0000256" key="8">
    <source>
        <dbReference type="ARBA" id="ARBA00022989"/>
    </source>
</evidence>
<keyword evidence="16" id="KW-1185">Reference proteome</keyword>
<dbReference type="InterPro" id="IPR001503">
    <property type="entry name" value="Glyco_trans_10"/>
</dbReference>